<reference evidence="3 4" key="1">
    <citation type="submission" date="2024-04" db="EMBL/GenBank/DDBJ databases">
        <authorList>
            <person name="Fracassetti M."/>
        </authorList>
    </citation>
    <scope>NUCLEOTIDE SEQUENCE [LARGE SCALE GENOMIC DNA]</scope>
</reference>
<organism evidence="3 4">
    <name type="scientific">Linum trigynum</name>
    <dbReference type="NCBI Taxonomy" id="586398"/>
    <lineage>
        <taxon>Eukaryota</taxon>
        <taxon>Viridiplantae</taxon>
        <taxon>Streptophyta</taxon>
        <taxon>Embryophyta</taxon>
        <taxon>Tracheophyta</taxon>
        <taxon>Spermatophyta</taxon>
        <taxon>Magnoliopsida</taxon>
        <taxon>eudicotyledons</taxon>
        <taxon>Gunneridae</taxon>
        <taxon>Pentapetalae</taxon>
        <taxon>rosids</taxon>
        <taxon>fabids</taxon>
        <taxon>Malpighiales</taxon>
        <taxon>Linaceae</taxon>
        <taxon>Linum</taxon>
    </lineage>
</organism>
<dbReference type="Proteomes" id="UP001497516">
    <property type="component" value="Chromosome 4"/>
</dbReference>
<dbReference type="InterPro" id="IPR045894">
    <property type="entry name" value="At5g08430-like"/>
</dbReference>
<evidence type="ECO:0000313" key="3">
    <source>
        <dbReference type="EMBL" id="CAL1385635.1"/>
    </source>
</evidence>
<feature type="compositionally biased region" description="Polar residues" evidence="1">
    <location>
        <begin position="347"/>
        <end position="356"/>
    </location>
</feature>
<evidence type="ECO:0000256" key="1">
    <source>
        <dbReference type="SAM" id="MobiDB-lite"/>
    </source>
</evidence>
<gene>
    <name evidence="3" type="ORF">LTRI10_LOCUS26757</name>
</gene>
<feature type="region of interest" description="Disordered" evidence="1">
    <location>
        <begin position="335"/>
        <end position="356"/>
    </location>
</feature>
<dbReference type="AlphaFoldDB" id="A0AAV2EI54"/>
<dbReference type="EMBL" id="OZ034817">
    <property type="protein sequence ID" value="CAL1385635.1"/>
    <property type="molecule type" value="Genomic_DNA"/>
</dbReference>
<dbReference type="InterPro" id="IPR003169">
    <property type="entry name" value="GYF"/>
</dbReference>
<dbReference type="PANTHER" id="PTHR46851:SF22">
    <property type="entry name" value="ZINC ION BINDING _ DNA BINDING PROTEIN"/>
    <property type="match status" value="1"/>
</dbReference>
<dbReference type="InterPro" id="IPR035445">
    <property type="entry name" value="GYF-like_dom_sf"/>
</dbReference>
<dbReference type="PANTHER" id="PTHR46851">
    <property type="entry name" value="OS01G0884500 PROTEIN"/>
    <property type="match status" value="1"/>
</dbReference>
<feature type="region of interest" description="Disordered" evidence="1">
    <location>
        <begin position="134"/>
        <end position="158"/>
    </location>
</feature>
<protein>
    <recommendedName>
        <fullName evidence="2">GYF domain-containing protein</fullName>
    </recommendedName>
</protein>
<dbReference type="PROSITE" id="PS50829">
    <property type="entry name" value="GYF"/>
    <property type="match status" value="1"/>
</dbReference>
<accession>A0AAV2EI54</accession>
<dbReference type="SUPFAM" id="SSF55277">
    <property type="entry name" value="GYF domain"/>
    <property type="match status" value="1"/>
</dbReference>
<evidence type="ECO:0000259" key="2">
    <source>
        <dbReference type="PROSITE" id="PS50829"/>
    </source>
</evidence>
<feature type="compositionally biased region" description="Basic and acidic residues" evidence="1">
    <location>
        <begin position="134"/>
        <end position="147"/>
    </location>
</feature>
<dbReference type="Pfam" id="PF25980">
    <property type="entry name" value="NERD_plant"/>
    <property type="match status" value="1"/>
</dbReference>
<dbReference type="Gene3D" id="3.30.1490.40">
    <property type="match status" value="1"/>
</dbReference>
<dbReference type="InterPro" id="IPR058668">
    <property type="entry name" value="NERD_dom"/>
</dbReference>
<feature type="domain" description="GYF" evidence="2">
    <location>
        <begin position="363"/>
        <end position="420"/>
    </location>
</feature>
<name>A0AAV2EI54_9ROSI</name>
<keyword evidence="4" id="KW-1185">Reference proteome</keyword>
<evidence type="ECO:0000313" key="4">
    <source>
        <dbReference type="Proteomes" id="UP001497516"/>
    </source>
</evidence>
<proteinExistence type="predicted"/>
<sequence length="427" mass="48213">MLDVNYTDICLLPSLMKWIQRELVILKRLRDQASLKGWRRELAEYIERLVKLQKPEEQSRLLQEIPEVVADVEELEPASEEICKDELEVVECPETTLRFSRGSRIIWCPTDQADVAGDEVADNCPSGLARCGRLSDKEEEGREEKSRNTKTNYPGVEGGDNNHSGLFTCLWSDKVHKSREEPSINTKTVHKEGEEVGDHCPPVLAGSFWSDKEMESREDIKSINTKIDCEAELHQQFGEAACKRIDDGMLHTQSQEAAKEEEHHQEVMHENNGYNVLLSSRVESEPDDVVSASNQDQWELSKEANKHRDQGKKQQPQCAAAAAAAANVVLIDLSDDDEDVDGDGKQKSMNPMGSSKENINVNAQVWNCMNPSGAELQGPYSMLMLKRWKDTSTCPFLAQYRVWREGQSREEAVPLDEAIRQAYGPNL</sequence>